<dbReference type="Pfam" id="PF11716">
    <property type="entry name" value="MDMPI_N"/>
    <property type="match status" value="1"/>
</dbReference>
<evidence type="ECO:0000313" key="2">
    <source>
        <dbReference type="Proteomes" id="UP000249915"/>
    </source>
</evidence>
<reference evidence="1 2" key="1">
    <citation type="submission" date="2016-07" db="EMBL/GenBank/DDBJ databases">
        <title>Draft genome sequence of Prauserella muralis DSM 45305, isolated from a mould-covered wall in an indoor environment.</title>
        <authorList>
            <person name="Ruckert C."/>
            <person name="Albersmeier A."/>
            <person name="Jiang C.-L."/>
            <person name="Jiang Y."/>
            <person name="Kalinowski J."/>
            <person name="Schneider O."/>
            <person name="Winkler A."/>
            <person name="Zotchev S.B."/>
        </authorList>
    </citation>
    <scope>NUCLEOTIDE SEQUENCE [LARGE SCALE GENOMIC DNA]</scope>
    <source>
        <strain evidence="1 2">DSM 45305</strain>
    </source>
</reference>
<dbReference type="InterPro" id="IPR034660">
    <property type="entry name" value="DinB/YfiT-like"/>
</dbReference>
<protein>
    <submittedName>
        <fullName evidence="1">TIGR03086 family protein</fullName>
    </submittedName>
</protein>
<dbReference type="Gene3D" id="1.20.120.450">
    <property type="entry name" value="dinb family like domain"/>
    <property type="match status" value="1"/>
</dbReference>
<dbReference type="AlphaFoldDB" id="A0A2V4ALQ0"/>
<dbReference type="InterPro" id="IPR024344">
    <property type="entry name" value="MDMPI_metal-binding"/>
</dbReference>
<proteinExistence type="predicted"/>
<dbReference type="EMBL" id="MASW01000006">
    <property type="protein sequence ID" value="PXY21177.1"/>
    <property type="molecule type" value="Genomic_DNA"/>
</dbReference>
<dbReference type="NCBIfam" id="TIGR03086">
    <property type="entry name" value="TIGR03086 family metal-binding protein"/>
    <property type="match status" value="1"/>
</dbReference>
<dbReference type="SUPFAM" id="SSF109854">
    <property type="entry name" value="DinB/YfiT-like putative metalloenzymes"/>
    <property type="match status" value="1"/>
</dbReference>
<dbReference type="Proteomes" id="UP000249915">
    <property type="component" value="Unassembled WGS sequence"/>
</dbReference>
<dbReference type="RefSeq" id="WP_170160586.1">
    <property type="nucleotide sequence ID" value="NZ_MASW01000006.1"/>
</dbReference>
<accession>A0A2V4ALQ0</accession>
<evidence type="ECO:0000313" key="1">
    <source>
        <dbReference type="EMBL" id="PXY21177.1"/>
    </source>
</evidence>
<name>A0A2V4ALQ0_9PSEU</name>
<keyword evidence="2" id="KW-1185">Reference proteome</keyword>
<dbReference type="InterPro" id="IPR017517">
    <property type="entry name" value="Maleyloyr_isom"/>
</dbReference>
<sequence>MTELLERAYLTTGATLRAIDAHRLAAPSPCTGWTVGEVAGHLADAHDIFARVLEGDDVDFADPGGAHDADPAVAYGERTERCLAALAAPGVLERVFPFAFGPAPGALIAQISLSETLIHGWDVARGAGVGYEPDPAVVEAVADFQSQSSGDDPAREGMFAPPVPAPDDASPLVRLLAHLGRRA</sequence>
<gene>
    <name evidence="1" type="ORF">BAY60_27325</name>
</gene>
<dbReference type="InterPro" id="IPR017520">
    <property type="entry name" value="CHP03086"/>
</dbReference>
<comment type="caution">
    <text evidence="1">The sequence shown here is derived from an EMBL/GenBank/DDBJ whole genome shotgun (WGS) entry which is preliminary data.</text>
</comment>
<organism evidence="1 2">
    <name type="scientific">Prauserella muralis</name>
    <dbReference type="NCBI Taxonomy" id="588067"/>
    <lineage>
        <taxon>Bacteria</taxon>
        <taxon>Bacillati</taxon>
        <taxon>Actinomycetota</taxon>
        <taxon>Actinomycetes</taxon>
        <taxon>Pseudonocardiales</taxon>
        <taxon>Pseudonocardiaceae</taxon>
        <taxon>Prauserella</taxon>
    </lineage>
</organism>
<dbReference type="NCBIfam" id="TIGR03083">
    <property type="entry name" value="maleylpyruvate isomerase family mycothiol-dependent enzyme"/>
    <property type="match status" value="1"/>
</dbReference>
<dbReference type="GO" id="GO:0046872">
    <property type="term" value="F:metal ion binding"/>
    <property type="evidence" value="ECO:0007669"/>
    <property type="project" value="InterPro"/>
</dbReference>